<dbReference type="PANTHER" id="PTHR11709">
    <property type="entry name" value="MULTI-COPPER OXIDASE"/>
    <property type="match status" value="1"/>
</dbReference>
<keyword evidence="9" id="KW-0677">Repeat</keyword>
<dbReference type="Pfam" id="PF07731">
    <property type="entry name" value="Cu-oxidase_2"/>
    <property type="match status" value="1"/>
</dbReference>
<dbReference type="CDD" id="cd13849">
    <property type="entry name" value="CuRO_1_LCC_plant"/>
    <property type="match status" value="1"/>
</dbReference>
<evidence type="ECO:0000256" key="1">
    <source>
        <dbReference type="ARBA" id="ARBA00000349"/>
    </source>
</evidence>
<keyword evidence="11" id="KW-0186">Copper</keyword>
<keyword evidence="12" id="KW-0325">Glycoprotein</keyword>
<dbReference type="InterPro" id="IPR034289">
    <property type="entry name" value="CuRO_3_LCC"/>
</dbReference>
<dbReference type="EMBL" id="QGNW01000118">
    <property type="protein sequence ID" value="RVW94852.1"/>
    <property type="molecule type" value="Genomic_DNA"/>
</dbReference>
<evidence type="ECO:0000256" key="13">
    <source>
        <dbReference type="ARBA" id="ARBA00023185"/>
    </source>
</evidence>
<dbReference type="GO" id="GO:0046274">
    <property type="term" value="P:lignin catabolic process"/>
    <property type="evidence" value="ECO:0007669"/>
    <property type="project" value="UniProtKB-KW"/>
</dbReference>
<feature type="domain" description="Plastocyanin-like" evidence="16">
    <location>
        <begin position="445"/>
        <end position="578"/>
    </location>
</feature>
<keyword evidence="7" id="KW-0964">Secreted</keyword>
<evidence type="ECO:0000256" key="9">
    <source>
        <dbReference type="ARBA" id="ARBA00022737"/>
    </source>
</evidence>
<dbReference type="InterPro" id="IPR034285">
    <property type="entry name" value="CuRO_2_LCC"/>
</dbReference>
<evidence type="ECO:0000256" key="3">
    <source>
        <dbReference type="ARBA" id="ARBA00004271"/>
    </source>
</evidence>
<dbReference type="InterPro" id="IPR011707">
    <property type="entry name" value="Cu-oxidase-like_N"/>
</dbReference>
<comment type="similarity">
    <text evidence="4">Belongs to the multicopper oxidase family.</text>
</comment>
<evidence type="ECO:0000256" key="6">
    <source>
        <dbReference type="ARBA" id="ARBA00022523"/>
    </source>
</evidence>
<dbReference type="CDD" id="cd13875">
    <property type="entry name" value="CuRO_2_LCC_plant"/>
    <property type="match status" value="1"/>
</dbReference>
<evidence type="ECO:0000313" key="18">
    <source>
        <dbReference type="EMBL" id="RVW94852.1"/>
    </source>
</evidence>
<keyword evidence="10" id="KW-0560">Oxidoreductase</keyword>
<evidence type="ECO:0000256" key="5">
    <source>
        <dbReference type="ARBA" id="ARBA00012297"/>
    </source>
</evidence>
<dbReference type="AlphaFoldDB" id="A0A438IDP5"/>
<dbReference type="SUPFAM" id="SSF49503">
    <property type="entry name" value="Cupredoxins"/>
    <property type="match status" value="3"/>
</dbReference>
<name>A0A438IDP5_VITVI</name>
<evidence type="ECO:0000256" key="14">
    <source>
        <dbReference type="SAM" id="SignalP"/>
    </source>
</evidence>
<dbReference type="EC" id="1.10.3.2" evidence="5"/>
<evidence type="ECO:0000256" key="2">
    <source>
        <dbReference type="ARBA" id="ARBA00001935"/>
    </source>
</evidence>
<proteinExistence type="inferred from homology"/>
<feature type="domain" description="Plastocyanin-like" evidence="15">
    <location>
        <begin position="165"/>
        <end position="318"/>
    </location>
</feature>
<evidence type="ECO:0000256" key="10">
    <source>
        <dbReference type="ARBA" id="ARBA00023002"/>
    </source>
</evidence>
<dbReference type="Gene3D" id="2.60.40.420">
    <property type="entry name" value="Cupredoxins - blue copper proteins"/>
    <property type="match status" value="3"/>
</dbReference>
<organism evidence="18 19">
    <name type="scientific">Vitis vinifera</name>
    <name type="common">Grape</name>
    <dbReference type="NCBI Taxonomy" id="29760"/>
    <lineage>
        <taxon>Eukaryota</taxon>
        <taxon>Viridiplantae</taxon>
        <taxon>Streptophyta</taxon>
        <taxon>Embryophyta</taxon>
        <taxon>Tracheophyta</taxon>
        <taxon>Spermatophyta</taxon>
        <taxon>Magnoliopsida</taxon>
        <taxon>eudicotyledons</taxon>
        <taxon>Gunneridae</taxon>
        <taxon>Pentapetalae</taxon>
        <taxon>rosids</taxon>
        <taxon>Vitales</taxon>
        <taxon>Vitaceae</taxon>
        <taxon>Viteae</taxon>
        <taxon>Vitis</taxon>
    </lineage>
</organism>
<dbReference type="InterPro" id="IPR008972">
    <property type="entry name" value="Cupredoxin"/>
</dbReference>
<dbReference type="InterPro" id="IPR002355">
    <property type="entry name" value="Cu_oxidase_Cu_BS"/>
</dbReference>
<evidence type="ECO:0000256" key="8">
    <source>
        <dbReference type="ARBA" id="ARBA00022723"/>
    </source>
</evidence>
<dbReference type="PROSITE" id="PS00079">
    <property type="entry name" value="MULTICOPPER_OXIDASE1"/>
    <property type="match status" value="1"/>
</dbReference>
<dbReference type="GO" id="GO:0048046">
    <property type="term" value="C:apoplast"/>
    <property type="evidence" value="ECO:0007669"/>
    <property type="project" value="UniProtKB-SubCell"/>
</dbReference>
<dbReference type="PROSITE" id="PS00080">
    <property type="entry name" value="MULTICOPPER_OXIDASE2"/>
    <property type="match status" value="1"/>
</dbReference>
<comment type="catalytic activity">
    <reaction evidence="1">
        <text>4 hydroquinone + O2 = 4 benzosemiquinone + 2 H2O</text>
        <dbReference type="Rhea" id="RHEA:11276"/>
        <dbReference type="ChEBI" id="CHEBI:15377"/>
        <dbReference type="ChEBI" id="CHEBI:15379"/>
        <dbReference type="ChEBI" id="CHEBI:17594"/>
        <dbReference type="ChEBI" id="CHEBI:17977"/>
        <dbReference type="EC" id="1.10.3.2"/>
    </reaction>
</comment>
<comment type="caution">
    <text evidence="18">The sequence shown here is derived from an EMBL/GenBank/DDBJ whole genome shotgun (WGS) entry which is preliminary data.</text>
</comment>
<dbReference type="Pfam" id="PF07732">
    <property type="entry name" value="Cu-oxidase_3"/>
    <property type="match status" value="1"/>
</dbReference>
<feature type="signal peptide" evidence="14">
    <location>
        <begin position="1"/>
        <end position="27"/>
    </location>
</feature>
<protein>
    <recommendedName>
        <fullName evidence="5">laccase</fullName>
        <ecNumber evidence="5">1.10.3.2</ecNumber>
    </recommendedName>
</protein>
<sequence>MLGSKSFFLEVIVLALLSRMLVFVVEGDTHYYDFVLKETNFTRLCSTKSMMTVNDSFPGPVIRIHRGDRVYVNVHNEDDFGVTIHWHGVKQTRNSWSDGPDHITQCKIEPGTNFTYEVIFGNDQEGTLWWHAHSDWTRASVHGAIVVLPAEGTTYPYPEPDGEELIILGTWYVGDLNEMLEEDLSIPNITTPKSDAYTINGQLGDLVACSGSETIHRWSVDYGKTYLLRIVNAAINSELFFAISQHNLTIVGTDGTYTKPTVTSYIMIDPGQTIDVLVTANQSPSQYYMAARQFVSFDPTVTDFNNMTATAILQYRGNYTPPDIPSFPTTLPSFHDLDSALRFLPLLRSLASPEHPVNVPIDITTRMYITTEMSVVNFIFEGSEISHIAASLNNISFMDPSSDILLAYYSHCGLNGFHHSGMMGKIAIAHGSYRKHIKGVYTTDFPDYPPSSYNFTGDDWPSSITKLATKVKVLNYNESVEIIFQGTNMLDEAEDHPLHLHGYTFYVVGMGRGNFNNETDPKWYNLVDPPERNTIVVPKNGWVALRFRANNPGVWLWHCHLDKHFTWGMATVFIVKNGKTPETSLLPPPAYMPPCTVPSPIRLEDFEESIEIINTSPVI</sequence>
<evidence type="ECO:0000313" key="19">
    <source>
        <dbReference type="Proteomes" id="UP000288805"/>
    </source>
</evidence>
<evidence type="ECO:0000256" key="7">
    <source>
        <dbReference type="ARBA" id="ARBA00022525"/>
    </source>
</evidence>
<dbReference type="InterPro" id="IPR033138">
    <property type="entry name" value="Cu_oxidase_CS"/>
</dbReference>
<feature type="chain" id="PRO_5019153336" description="laccase" evidence="14">
    <location>
        <begin position="28"/>
        <end position="619"/>
    </location>
</feature>
<dbReference type="GO" id="GO:0005507">
    <property type="term" value="F:copper ion binding"/>
    <property type="evidence" value="ECO:0007669"/>
    <property type="project" value="InterPro"/>
</dbReference>
<dbReference type="Proteomes" id="UP000288805">
    <property type="component" value="Unassembled WGS sequence"/>
</dbReference>
<keyword evidence="14" id="KW-0732">Signal</keyword>
<evidence type="ECO:0000259" key="17">
    <source>
        <dbReference type="Pfam" id="PF07732"/>
    </source>
</evidence>
<comment type="subcellular location">
    <subcellularLocation>
        <location evidence="3">Secreted</location>
        <location evidence="3">Extracellular space</location>
        <location evidence="3">Apoplast</location>
    </subcellularLocation>
</comment>
<dbReference type="PANTHER" id="PTHR11709:SF261">
    <property type="entry name" value="LACCASE"/>
    <property type="match status" value="1"/>
</dbReference>
<dbReference type="GO" id="GO:0052716">
    <property type="term" value="F:hydroquinone:oxygen oxidoreductase activity"/>
    <property type="evidence" value="ECO:0007669"/>
    <property type="project" value="UniProtKB-EC"/>
</dbReference>
<comment type="cofactor">
    <cofactor evidence="2">
        <name>Cu cation</name>
        <dbReference type="ChEBI" id="CHEBI:23378"/>
    </cofactor>
</comment>
<dbReference type="InterPro" id="IPR045087">
    <property type="entry name" value="Cu-oxidase_fam"/>
</dbReference>
<evidence type="ECO:0000259" key="15">
    <source>
        <dbReference type="Pfam" id="PF00394"/>
    </source>
</evidence>
<evidence type="ECO:0000256" key="4">
    <source>
        <dbReference type="ARBA" id="ARBA00010609"/>
    </source>
</evidence>
<gene>
    <name evidence="18" type="primary">LAC21_4</name>
    <name evidence="18" type="ORF">CK203_034533</name>
</gene>
<accession>A0A438IDP5</accession>
<evidence type="ECO:0000256" key="11">
    <source>
        <dbReference type="ARBA" id="ARBA00023008"/>
    </source>
</evidence>
<feature type="domain" description="Plastocyanin-like" evidence="17">
    <location>
        <begin position="37"/>
        <end position="150"/>
    </location>
</feature>
<dbReference type="Pfam" id="PF00394">
    <property type="entry name" value="Cu-oxidase"/>
    <property type="match status" value="1"/>
</dbReference>
<keyword evidence="8" id="KW-0479">Metal-binding</keyword>
<keyword evidence="6" id="KW-0052">Apoplast</keyword>
<reference evidence="18 19" key="1">
    <citation type="journal article" date="2018" name="PLoS Genet.">
        <title>Population sequencing reveals clonal diversity and ancestral inbreeding in the grapevine cultivar Chardonnay.</title>
        <authorList>
            <person name="Roach M.J."/>
            <person name="Johnson D.L."/>
            <person name="Bohlmann J."/>
            <person name="van Vuuren H.J."/>
            <person name="Jones S.J."/>
            <person name="Pretorius I.S."/>
            <person name="Schmidt S.A."/>
            <person name="Borneman A.R."/>
        </authorList>
    </citation>
    <scope>NUCLEOTIDE SEQUENCE [LARGE SCALE GENOMIC DNA]</scope>
    <source>
        <strain evidence="19">cv. Chardonnay</strain>
        <tissue evidence="18">Leaf</tissue>
    </source>
</reference>
<dbReference type="InterPro" id="IPR034288">
    <property type="entry name" value="CuRO_1_LCC"/>
</dbReference>
<dbReference type="InterPro" id="IPR001117">
    <property type="entry name" value="Cu-oxidase_2nd"/>
</dbReference>
<evidence type="ECO:0000259" key="16">
    <source>
        <dbReference type="Pfam" id="PF07731"/>
    </source>
</evidence>
<dbReference type="InterPro" id="IPR011706">
    <property type="entry name" value="Cu-oxidase_C"/>
</dbReference>
<evidence type="ECO:0000256" key="12">
    <source>
        <dbReference type="ARBA" id="ARBA00023180"/>
    </source>
</evidence>
<keyword evidence="13" id="KW-0439">Lignin degradation</keyword>
<dbReference type="CDD" id="cd13897">
    <property type="entry name" value="CuRO_3_LCC_plant"/>
    <property type="match status" value="1"/>
</dbReference>